<organism evidence="2 3">
    <name type="scientific">Weissella diestrammenae</name>
    <dbReference type="NCBI Taxonomy" id="1162633"/>
    <lineage>
        <taxon>Bacteria</taxon>
        <taxon>Bacillati</taxon>
        <taxon>Bacillota</taxon>
        <taxon>Bacilli</taxon>
        <taxon>Lactobacillales</taxon>
        <taxon>Lactobacillaceae</taxon>
        <taxon>Weissella</taxon>
    </lineage>
</organism>
<dbReference type="RefSeq" id="WP_187529161.1">
    <property type="nucleotide sequence ID" value="NZ_CP060724.1"/>
</dbReference>
<gene>
    <name evidence="2" type="ORF">H9L19_08190</name>
</gene>
<dbReference type="EMBL" id="CP060724">
    <property type="protein sequence ID" value="QNN75327.1"/>
    <property type="molecule type" value="Genomic_DNA"/>
</dbReference>
<keyword evidence="1" id="KW-0812">Transmembrane</keyword>
<evidence type="ECO:0000256" key="1">
    <source>
        <dbReference type="SAM" id="Phobius"/>
    </source>
</evidence>
<evidence type="ECO:0000313" key="3">
    <source>
        <dbReference type="Proteomes" id="UP000515800"/>
    </source>
</evidence>
<sequence length="167" mass="19043">MARWHIVFWLAALLVVIIIAVRINRIAGRRETEKNIIHSQQIINLAMKTVITQESSLLGVALPVHVSSTLVANIWGYNVMAFEFIFPVAEQEVKAADIKLQLNRAFERYAQQNELSQVDHNFSAIVVTDVWFDQIKPVLHIDVAHVATEQTAAYLRDLQKLNQPFQT</sequence>
<accession>A0A7G9T5F2</accession>
<dbReference type="AlphaFoldDB" id="A0A7G9T5F2"/>
<evidence type="ECO:0000313" key="2">
    <source>
        <dbReference type="EMBL" id="QNN75327.1"/>
    </source>
</evidence>
<keyword evidence="1" id="KW-1133">Transmembrane helix</keyword>
<name>A0A7G9T5F2_9LACO</name>
<reference evidence="2 3" key="1">
    <citation type="submission" date="2020-08" db="EMBL/GenBank/DDBJ databases">
        <title>Genome sequence of Weissella diestrammenae KACC 16890T.</title>
        <authorList>
            <person name="Hyun D.-W."/>
            <person name="Bae J.-W."/>
        </authorList>
    </citation>
    <scope>NUCLEOTIDE SEQUENCE [LARGE SCALE GENOMIC DNA]</scope>
    <source>
        <strain evidence="2 3">KACC 16890</strain>
    </source>
</reference>
<protein>
    <submittedName>
        <fullName evidence="2">Uncharacterized protein</fullName>
    </submittedName>
</protein>
<keyword evidence="3" id="KW-1185">Reference proteome</keyword>
<dbReference type="Proteomes" id="UP000515800">
    <property type="component" value="Chromosome"/>
</dbReference>
<keyword evidence="1" id="KW-0472">Membrane</keyword>
<feature type="transmembrane region" description="Helical" evidence="1">
    <location>
        <begin position="6"/>
        <end position="24"/>
    </location>
</feature>
<dbReference type="KEGG" id="wdi:H9L19_08190"/>
<proteinExistence type="predicted"/>